<gene>
    <name evidence="1" type="ORF">HPB50_009793</name>
</gene>
<evidence type="ECO:0000313" key="2">
    <source>
        <dbReference type="Proteomes" id="UP000821845"/>
    </source>
</evidence>
<dbReference type="EMBL" id="CM023486">
    <property type="protein sequence ID" value="KAH6927904.1"/>
    <property type="molecule type" value="Genomic_DNA"/>
</dbReference>
<sequence>MSSGVQSSATIEVQANLVGDDANRCTPTHQYNTAANRRICCACALAAVGLVVGAPVIYFFVCTRPMATFRERPGFCCQVEAEAIVPLLNRSVDPCQDFYEYVCARSAESRQASGFFWSSTLGWKYTELLNRALLHSPAGRFRTRLLESYQRQVQHSWSVSRYVSAIVETGAVSVQMSPAKTARFLFEMSLKYSAAPPIFVQVTSVEPTASFLTLERRTDCFFSASQEEISAALNVFNRAFNLSLPAMALFDFDKRITEPHLPEQGNTESIAIERSPFSALSQKEWAELVREYILAVEPAAKTLFHAAEERLSALFDTLVKASNQPLAVAYATICTAVNVDTSVKSSVEESGFTQLGFACSALDVCELDEAFMADVVSSRDKDERVRNLFRSVRERILIEVSTLASYTAGAGSVPSLRSALRKVRLMLPKHIAVSDVAVPEIGPFTSFASGLFAARAYKFEVLRVKVKRRIPPLAAIAEHSVLVKDYKLFVPGGLYLLSTQLHSPDSAGPSLATLGFEMAAQLWRFVLELGGWSNASIGHLEFGPPCLENTFLFEGNDSNSVAPTMLVCIPLGLQTVIQMAKKSSWFLSYEVSSMPLSAAKMFYLTWAYKQCHLWKSRLRGLNVEAVLKSSPTFRRAFGCSESCTRSH</sequence>
<protein>
    <submittedName>
        <fullName evidence="1">Uncharacterized protein</fullName>
    </submittedName>
</protein>
<dbReference type="Proteomes" id="UP000821845">
    <property type="component" value="Chromosome 6"/>
</dbReference>
<proteinExistence type="predicted"/>
<keyword evidence="2" id="KW-1185">Reference proteome</keyword>
<comment type="caution">
    <text evidence="1">The sequence shown here is derived from an EMBL/GenBank/DDBJ whole genome shotgun (WGS) entry which is preliminary data.</text>
</comment>
<accession>A0ACB7S2H0</accession>
<name>A0ACB7S2H0_HYAAI</name>
<evidence type="ECO:0000313" key="1">
    <source>
        <dbReference type="EMBL" id="KAH6927904.1"/>
    </source>
</evidence>
<reference evidence="1" key="1">
    <citation type="submission" date="2020-05" db="EMBL/GenBank/DDBJ databases">
        <title>Large-scale comparative analyses of tick genomes elucidate their genetic diversity and vector capacities.</title>
        <authorList>
            <person name="Jia N."/>
            <person name="Wang J."/>
            <person name="Shi W."/>
            <person name="Du L."/>
            <person name="Sun Y."/>
            <person name="Zhan W."/>
            <person name="Jiang J."/>
            <person name="Wang Q."/>
            <person name="Zhang B."/>
            <person name="Ji P."/>
            <person name="Sakyi L.B."/>
            <person name="Cui X."/>
            <person name="Yuan T."/>
            <person name="Jiang B."/>
            <person name="Yang W."/>
            <person name="Lam T.T.-Y."/>
            <person name="Chang Q."/>
            <person name="Ding S."/>
            <person name="Wang X."/>
            <person name="Zhu J."/>
            <person name="Ruan X."/>
            <person name="Zhao L."/>
            <person name="Wei J."/>
            <person name="Que T."/>
            <person name="Du C."/>
            <person name="Cheng J."/>
            <person name="Dai P."/>
            <person name="Han X."/>
            <person name="Huang E."/>
            <person name="Gao Y."/>
            <person name="Liu J."/>
            <person name="Shao H."/>
            <person name="Ye R."/>
            <person name="Li L."/>
            <person name="Wei W."/>
            <person name="Wang X."/>
            <person name="Wang C."/>
            <person name="Yang T."/>
            <person name="Huo Q."/>
            <person name="Li W."/>
            <person name="Guo W."/>
            <person name="Chen H."/>
            <person name="Zhou L."/>
            <person name="Ni X."/>
            <person name="Tian J."/>
            <person name="Zhou Y."/>
            <person name="Sheng Y."/>
            <person name="Liu T."/>
            <person name="Pan Y."/>
            <person name="Xia L."/>
            <person name="Li J."/>
            <person name="Zhao F."/>
            <person name="Cao W."/>
        </authorList>
    </citation>
    <scope>NUCLEOTIDE SEQUENCE</scope>
    <source>
        <strain evidence="1">Hyas-2018</strain>
    </source>
</reference>
<organism evidence="1 2">
    <name type="scientific">Hyalomma asiaticum</name>
    <name type="common">Tick</name>
    <dbReference type="NCBI Taxonomy" id="266040"/>
    <lineage>
        <taxon>Eukaryota</taxon>
        <taxon>Metazoa</taxon>
        <taxon>Ecdysozoa</taxon>
        <taxon>Arthropoda</taxon>
        <taxon>Chelicerata</taxon>
        <taxon>Arachnida</taxon>
        <taxon>Acari</taxon>
        <taxon>Parasitiformes</taxon>
        <taxon>Ixodida</taxon>
        <taxon>Ixodoidea</taxon>
        <taxon>Ixodidae</taxon>
        <taxon>Hyalomminae</taxon>
        <taxon>Hyalomma</taxon>
    </lineage>
</organism>